<reference evidence="2" key="1">
    <citation type="submission" date="2020-05" db="EMBL/GenBank/DDBJ databases">
        <authorList>
            <person name="Chiriac C."/>
            <person name="Salcher M."/>
            <person name="Ghai R."/>
            <person name="Kavagutti S V."/>
        </authorList>
    </citation>
    <scope>NUCLEOTIDE SEQUENCE</scope>
</reference>
<dbReference type="Gene3D" id="1.10.510.10">
    <property type="entry name" value="Transferase(Phosphotransferase) domain 1"/>
    <property type="match status" value="1"/>
</dbReference>
<feature type="domain" description="Aminoglycoside phosphotransferase" evidence="1">
    <location>
        <begin position="53"/>
        <end position="239"/>
    </location>
</feature>
<name>A0A6J7C6J2_9ZZZZ</name>
<protein>
    <submittedName>
        <fullName evidence="2">Unannotated protein</fullName>
    </submittedName>
</protein>
<gene>
    <name evidence="2" type="ORF">UFOPK3267_01796</name>
</gene>
<dbReference type="EMBL" id="CAFBIY010000102">
    <property type="protein sequence ID" value="CAB4851909.1"/>
    <property type="molecule type" value="Genomic_DNA"/>
</dbReference>
<evidence type="ECO:0000313" key="2">
    <source>
        <dbReference type="EMBL" id="CAB4851909.1"/>
    </source>
</evidence>
<evidence type="ECO:0000259" key="1">
    <source>
        <dbReference type="Pfam" id="PF01636"/>
    </source>
</evidence>
<dbReference type="InterPro" id="IPR002575">
    <property type="entry name" value="Aminoglycoside_PTrfase"/>
</dbReference>
<dbReference type="Pfam" id="PF01636">
    <property type="entry name" value="APH"/>
    <property type="match status" value="1"/>
</dbReference>
<dbReference type="AlphaFoldDB" id="A0A6J7C6J2"/>
<dbReference type="SUPFAM" id="SSF56112">
    <property type="entry name" value="Protein kinase-like (PK-like)"/>
    <property type="match status" value="1"/>
</dbReference>
<proteinExistence type="predicted"/>
<accession>A0A6J7C6J2</accession>
<sequence length="296" mass="32394">MSELPFVARPPGDHEAVVRVAHHAASHWGLPEPVLLRVGMNALFAVGSDVLLRIGHTTAPPEQALSLAELLTKRGVPVARHLLEPIVVEGYSVFAVERVHSHGPVDWCAVGAAVRRVHETPIADVVGRHPLPRGAEFPWWNTAVLLEEVDDLLDDGARAGLLANIREHGDWQTRVTPHVLCHGDVHPGNVVQSADGPVLLDWDLLCRAPAAWDHAAMLTWEQRWGGEAGAYVRFAEGYGRTLADDSGARSLAVLRNVAATLMRVRASRTNPDAHDEAQRRLAYWRGDTDAPQWNSV</sequence>
<organism evidence="2">
    <name type="scientific">freshwater metagenome</name>
    <dbReference type="NCBI Taxonomy" id="449393"/>
    <lineage>
        <taxon>unclassified sequences</taxon>
        <taxon>metagenomes</taxon>
        <taxon>ecological metagenomes</taxon>
    </lineage>
</organism>
<dbReference type="InterPro" id="IPR011009">
    <property type="entry name" value="Kinase-like_dom_sf"/>
</dbReference>